<evidence type="ECO:0000313" key="2">
    <source>
        <dbReference type="Proteomes" id="UP001459277"/>
    </source>
</evidence>
<comment type="caution">
    <text evidence="1">The sequence shown here is derived from an EMBL/GenBank/DDBJ whole genome shotgun (WGS) entry which is preliminary data.</text>
</comment>
<name>A0AAW2DDX0_9ROSI</name>
<dbReference type="EMBL" id="JAZDWU010000003">
    <property type="protein sequence ID" value="KAL0007809.1"/>
    <property type="molecule type" value="Genomic_DNA"/>
</dbReference>
<protein>
    <recommendedName>
        <fullName evidence="3">Zinc finger GRF-type domain-containing protein</fullName>
    </recommendedName>
</protein>
<dbReference type="Proteomes" id="UP001459277">
    <property type="component" value="Unassembled WGS sequence"/>
</dbReference>
<accession>A0AAW2DDX0</accession>
<sequence>MSSSSENYSGSSGHMCTYETCVLRISLTVDNFGRRFLDCSRYKVGPKCPFFHWIDNPTCILGNEATPLVQQKLSILRSELQLANERKRIATQTAAEATQMAEIAQERVVKATEREREEVSSFLC</sequence>
<proteinExistence type="predicted"/>
<reference evidence="1 2" key="1">
    <citation type="submission" date="2024-01" db="EMBL/GenBank/DDBJ databases">
        <title>A telomere-to-telomere, gap-free genome of sweet tea (Lithocarpus litseifolius).</title>
        <authorList>
            <person name="Zhou J."/>
        </authorList>
    </citation>
    <scope>NUCLEOTIDE SEQUENCE [LARGE SCALE GENOMIC DNA]</scope>
    <source>
        <strain evidence="1">Zhou-2022a</strain>
        <tissue evidence="1">Leaf</tissue>
    </source>
</reference>
<evidence type="ECO:0000313" key="1">
    <source>
        <dbReference type="EMBL" id="KAL0007809.1"/>
    </source>
</evidence>
<dbReference type="AlphaFoldDB" id="A0AAW2DDX0"/>
<organism evidence="1 2">
    <name type="scientific">Lithocarpus litseifolius</name>
    <dbReference type="NCBI Taxonomy" id="425828"/>
    <lineage>
        <taxon>Eukaryota</taxon>
        <taxon>Viridiplantae</taxon>
        <taxon>Streptophyta</taxon>
        <taxon>Embryophyta</taxon>
        <taxon>Tracheophyta</taxon>
        <taxon>Spermatophyta</taxon>
        <taxon>Magnoliopsida</taxon>
        <taxon>eudicotyledons</taxon>
        <taxon>Gunneridae</taxon>
        <taxon>Pentapetalae</taxon>
        <taxon>rosids</taxon>
        <taxon>fabids</taxon>
        <taxon>Fagales</taxon>
        <taxon>Fagaceae</taxon>
        <taxon>Lithocarpus</taxon>
    </lineage>
</organism>
<gene>
    <name evidence="1" type="ORF">SO802_009311</name>
</gene>
<evidence type="ECO:0008006" key="3">
    <source>
        <dbReference type="Google" id="ProtNLM"/>
    </source>
</evidence>
<keyword evidence="2" id="KW-1185">Reference proteome</keyword>